<evidence type="ECO:0000313" key="6">
    <source>
        <dbReference type="Proteomes" id="UP000316612"/>
    </source>
</evidence>
<dbReference type="Pfam" id="PF04191">
    <property type="entry name" value="PEMT"/>
    <property type="match status" value="1"/>
</dbReference>
<dbReference type="EMBL" id="BJNY01000010">
    <property type="protein sequence ID" value="GED06390.1"/>
    <property type="molecule type" value="Genomic_DNA"/>
</dbReference>
<keyword evidence="3" id="KW-1133">Transmembrane helix</keyword>
<dbReference type="Proteomes" id="UP000316612">
    <property type="component" value="Unassembled WGS sequence"/>
</dbReference>
<name>A0A4Y4DS76_GLUUR</name>
<organism evidence="5 6">
    <name type="scientific">Glutamicibacter uratoxydans</name>
    <name type="common">Arthrobacter uratoxydans</name>
    <dbReference type="NCBI Taxonomy" id="43667"/>
    <lineage>
        <taxon>Bacteria</taxon>
        <taxon>Bacillati</taxon>
        <taxon>Actinomycetota</taxon>
        <taxon>Actinomycetes</taxon>
        <taxon>Micrococcales</taxon>
        <taxon>Micrococcaceae</taxon>
        <taxon>Glutamicibacter</taxon>
    </lineage>
</organism>
<keyword evidence="2" id="KW-0812">Transmembrane</keyword>
<dbReference type="OrthoDB" id="941586at2"/>
<comment type="caution">
    <text evidence="5">The sequence shown here is derived from an EMBL/GenBank/DDBJ whole genome shotgun (WGS) entry which is preliminary data.</text>
</comment>
<evidence type="ECO:0000256" key="2">
    <source>
        <dbReference type="ARBA" id="ARBA00022692"/>
    </source>
</evidence>
<reference evidence="5 6" key="1">
    <citation type="submission" date="2019-06" db="EMBL/GenBank/DDBJ databases">
        <title>Whole genome shotgun sequence of Glutamicibacter uratoxydans NBRC 15515.</title>
        <authorList>
            <person name="Hosoyama A."/>
            <person name="Uohara A."/>
            <person name="Ohji S."/>
            <person name="Ichikawa N."/>
        </authorList>
    </citation>
    <scope>NUCLEOTIDE SEQUENCE [LARGE SCALE GENOMIC DNA]</scope>
    <source>
        <strain evidence="5 6">NBRC 15515</strain>
    </source>
</reference>
<keyword evidence="6" id="KW-1185">Reference proteome</keyword>
<evidence type="ECO:0000256" key="4">
    <source>
        <dbReference type="ARBA" id="ARBA00023136"/>
    </source>
</evidence>
<evidence type="ECO:0000256" key="3">
    <source>
        <dbReference type="ARBA" id="ARBA00022989"/>
    </source>
</evidence>
<dbReference type="Gene3D" id="1.20.120.1630">
    <property type="match status" value="1"/>
</dbReference>
<proteinExistence type="predicted"/>
<dbReference type="InterPro" id="IPR007318">
    <property type="entry name" value="Phopholipid_MeTrfase"/>
</dbReference>
<keyword evidence="4" id="KW-0472">Membrane</keyword>
<evidence type="ECO:0008006" key="7">
    <source>
        <dbReference type="Google" id="ProtNLM"/>
    </source>
</evidence>
<dbReference type="RefSeq" id="WP_141364403.1">
    <property type="nucleotide sequence ID" value="NZ_BAAAJL010000010.1"/>
</dbReference>
<evidence type="ECO:0000313" key="5">
    <source>
        <dbReference type="EMBL" id="GED06390.1"/>
    </source>
</evidence>
<dbReference type="GO" id="GO:0012505">
    <property type="term" value="C:endomembrane system"/>
    <property type="evidence" value="ECO:0007669"/>
    <property type="project" value="UniProtKB-SubCell"/>
</dbReference>
<sequence>MSTRTAPVIPPPVIAGAAAGVQVLLARGGHGTPAARIAAVLLGGASAALALWAESSFRAAQTSVNPLHPEHSSSLVTGGANRYTRNPMYLGMVGALGAHGLWRGSARAMLPAAGAWLWLDRLQIPAEERVLEEKYGGSYRQYQARVRRWI</sequence>
<gene>
    <name evidence="5" type="ORF">AUR04nite_19220</name>
</gene>
<protein>
    <recommendedName>
        <fullName evidence="7">Isoprenylcysteine carboxylmethyltransferase family protein</fullName>
    </recommendedName>
</protein>
<dbReference type="AlphaFoldDB" id="A0A4Y4DS76"/>
<accession>A0A4Y4DS76</accession>
<comment type="subcellular location">
    <subcellularLocation>
        <location evidence="1">Endomembrane system</location>
        <topology evidence="1">Multi-pass membrane protein</topology>
    </subcellularLocation>
</comment>
<evidence type="ECO:0000256" key="1">
    <source>
        <dbReference type="ARBA" id="ARBA00004127"/>
    </source>
</evidence>